<organism evidence="1 2">
    <name type="scientific">Poriferisphaera corsica</name>
    <dbReference type="NCBI Taxonomy" id="2528020"/>
    <lineage>
        <taxon>Bacteria</taxon>
        <taxon>Pseudomonadati</taxon>
        <taxon>Planctomycetota</taxon>
        <taxon>Phycisphaerae</taxon>
        <taxon>Phycisphaerales</taxon>
        <taxon>Phycisphaeraceae</taxon>
        <taxon>Poriferisphaera</taxon>
    </lineage>
</organism>
<dbReference type="KEGG" id="pcor:KS4_22140"/>
<dbReference type="AlphaFoldDB" id="A0A517YVG1"/>
<sequence>MRSTQLHKLAYLTIATITLLAITTKSHAGFMFEFDYINQDVNATVANVGDGTQKVYAYWKDNTPDLNQLMGTNSMRASLWRTDKNGDISKHYASVVADFGHSLDNTFMDGFARMTLARDTRRGIYQNFDFTDAVAPLKKIDEKLEYIFSKYMKQNGKGFLGWSENMVLGGVWAILKKAIPQLEIAAPIIDPLASGAGWDAYIPSFDALYDNYDITGPPLNIMPERTFVELPNTPTPAVPEPASATLILLGFSALITRPRRSSRLAA</sequence>
<evidence type="ECO:0000313" key="2">
    <source>
        <dbReference type="Proteomes" id="UP000317369"/>
    </source>
</evidence>
<evidence type="ECO:0008006" key="3">
    <source>
        <dbReference type="Google" id="ProtNLM"/>
    </source>
</evidence>
<dbReference type="RefSeq" id="WP_145077768.1">
    <property type="nucleotide sequence ID" value="NZ_CP036425.1"/>
</dbReference>
<protein>
    <recommendedName>
        <fullName evidence="3">PEP-CTERM protein-sorting domain-containing protein</fullName>
    </recommendedName>
</protein>
<proteinExistence type="predicted"/>
<accession>A0A517YVG1</accession>
<evidence type="ECO:0000313" key="1">
    <source>
        <dbReference type="EMBL" id="QDU34152.1"/>
    </source>
</evidence>
<name>A0A517YVG1_9BACT</name>
<reference evidence="1 2" key="1">
    <citation type="submission" date="2019-02" db="EMBL/GenBank/DDBJ databases">
        <title>Deep-cultivation of Planctomycetes and their phenomic and genomic characterization uncovers novel biology.</title>
        <authorList>
            <person name="Wiegand S."/>
            <person name="Jogler M."/>
            <person name="Boedeker C."/>
            <person name="Pinto D."/>
            <person name="Vollmers J."/>
            <person name="Rivas-Marin E."/>
            <person name="Kohn T."/>
            <person name="Peeters S.H."/>
            <person name="Heuer A."/>
            <person name="Rast P."/>
            <person name="Oberbeckmann S."/>
            <person name="Bunk B."/>
            <person name="Jeske O."/>
            <person name="Meyerdierks A."/>
            <person name="Storesund J.E."/>
            <person name="Kallscheuer N."/>
            <person name="Luecker S."/>
            <person name="Lage O.M."/>
            <person name="Pohl T."/>
            <person name="Merkel B.J."/>
            <person name="Hornburger P."/>
            <person name="Mueller R.-W."/>
            <person name="Bruemmer F."/>
            <person name="Labrenz M."/>
            <person name="Spormann A.M."/>
            <person name="Op den Camp H."/>
            <person name="Overmann J."/>
            <person name="Amann R."/>
            <person name="Jetten M.S.M."/>
            <person name="Mascher T."/>
            <person name="Medema M.H."/>
            <person name="Devos D.P."/>
            <person name="Kaster A.-K."/>
            <person name="Ovreas L."/>
            <person name="Rohde M."/>
            <person name="Galperin M.Y."/>
            <person name="Jogler C."/>
        </authorList>
    </citation>
    <scope>NUCLEOTIDE SEQUENCE [LARGE SCALE GENOMIC DNA]</scope>
    <source>
        <strain evidence="1 2">KS4</strain>
    </source>
</reference>
<dbReference type="EMBL" id="CP036425">
    <property type="protein sequence ID" value="QDU34152.1"/>
    <property type="molecule type" value="Genomic_DNA"/>
</dbReference>
<gene>
    <name evidence="1" type="ORF">KS4_22140</name>
</gene>
<keyword evidence="2" id="KW-1185">Reference proteome</keyword>
<dbReference type="Proteomes" id="UP000317369">
    <property type="component" value="Chromosome"/>
</dbReference>